<accession>A0A2D1KN25</accession>
<gene>
    <name evidence="1" type="ORF">LC20004_06280</name>
</gene>
<dbReference type="KEGG" id="lcy:LC20004_06280"/>
<keyword evidence="2" id="KW-1185">Reference proteome</keyword>
<name>A0A2D1KN25_9LACO</name>
<dbReference type="RefSeq" id="WP_010013711.1">
    <property type="nucleotide sequence ID" value="NZ_AEOS01000191.1"/>
</dbReference>
<sequence>MTDAVTETLRQLDQLRTRLSRGELYRRLPQKVGELIDNLPHEKRTPVPVLKDNKAALAQIKSLRLQIKQKKLTAISDAEIDFLLAHLAATHPLVRDKGVYFLFNDILQARLLSAAQIKRIFHRLLDPNMLYGHILETKSNAIFLRSFSVMILSGILYVDRMHYHTLQTADLEEVSLKISAYMTMETDGRGYIGTRGWAHAYSHVGNVLDELTESTSLNRANKLFYLTVLLARYQRLESPLIFGEDHRLALAIANLVNKNKLYADYFLLLLQTWQRELMIMRPQENEGFWNCWYNRNRLLQALIIRGDLPQKIQDFLMQIVDVF</sequence>
<reference evidence="1 2" key="1">
    <citation type="submission" date="2016-10" db="EMBL/GenBank/DDBJ databases">
        <title>The whole genome sequencing and assembly of L. cotyniformis subsp. torquens DSM 20004 strain.</title>
        <authorList>
            <person name="Park M.-K."/>
            <person name="Lee Y.-J."/>
            <person name="Yi H."/>
            <person name="Bahn Y.-S."/>
            <person name="Kim J.F."/>
            <person name="Lee D.-W."/>
        </authorList>
    </citation>
    <scope>NUCLEOTIDE SEQUENCE [LARGE SCALE GENOMIC DNA]</scope>
    <source>
        <strain evidence="1 2">DSM 20004</strain>
    </source>
</reference>
<dbReference type="OrthoDB" id="7619731at2"/>
<dbReference type="Proteomes" id="UP000223559">
    <property type="component" value="Chromosome"/>
</dbReference>
<protein>
    <submittedName>
        <fullName evidence="1">Uncharacterized protein</fullName>
    </submittedName>
</protein>
<dbReference type="Pfam" id="PF10978">
    <property type="entry name" value="DUF2785"/>
    <property type="match status" value="1"/>
</dbReference>
<dbReference type="InterPro" id="IPR021247">
    <property type="entry name" value="DUF2785"/>
</dbReference>
<evidence type="ECO:0000313" key="2">
    <source>
        <dbReference type="Proteomes" id="UP000223559"/>
    </source>
</evidence>
<proteinExistence type="predicted"/>
<evidence type="ECO:0000313" key="1">
    <source>
        <dbReference type="EMBL" id="ATO43534.1"/>
    </source>
</evidence>
<organism evidence="1 2">
    <name type="scientific">Loigolactobacillus coryniformis subsp. torquens DSM 20004 = KCTC 3535</name>
    <dbReference type="NCBI Taxonomy" id="1423822"/>
    <lineage>
        <taxon>Bacteria</taxon>
        <taxon>Bacillati</taxon>
        <taxon>Bacillota</taxon>
        <taxon>Bacilli</taxon>
        <taxon>Lactobacillales</taxon>
        <taxon>Lactobacillaceae</taxon>
        <taxon>Loigolactobacillus</taxon>
    </lineage>
</organism>
<dbReference type="EMBL" id="CP017697">
    <property type="protein sequence ID" value="ATO43534.1"/>
    <property type="molecule type" value="Genomic_DNA"/>
</dbReference>
<dbReference type="AlphaFoldDB" id="A0A2D1KN25"/>